<feature type="binding site" evidence="7 9">
    <location>
        <position position="162"/>
    </location>
    <ligand>
        <name>substrate</name>
    </ligand>
</feature>
<dbReference type="Gene3D" id="3.90.110.10">
    <property type="entry name" value="Lactate dehydrogenase/glycoside hydrolase, family 4, C-terminal"/>
    <property type="match status" value="1"/>
</dbReference>
<dbReference type="InterPro" id="IPR036291">
    <property type="entry name" value="NAD(P)-bd_dom_sf"/>
</dbReference>
<evidence type="ECO:0000259" key="13">
    <source>
        <dbReference type="Pfam" id="PF02866"/>
    </source>
</evidence>
<dbReference type="RefSeq" id="WP_007278768.1">
    <property type="nucleotide sequence ID" value="NZ_ABCK01000009.1"/>
</dbReference>
<comment type="similarity">
    <text evidence="1 7">Belongs to the LDH/MDH superfamily. MDH type 2 family.</text>
</comment>
<dbReference type="InterPro" id="IPR001557">
    <property type="entry name" value="L-lactate/malate_DH"/>
</dbReference>
<keyword evidence="4 7" id="KW-0560">Oxidoreductase</keyword>
<evidence type="ECO:0000313" key="14">
    <source>
        <dbReference type="EMBL" id="EDM27464.1"/>
    </source>
</evidence>
<dbReference type="eggNOG" id="COG0039">
    <property type="taxonomic scope" value="Bacteria"/>
</dbReference>
<keyword evidence="15" id="KW-1185">Reference proteome</keyword>
<proteinExistence type="inferred from homology"/>
<feature type="domain" description="Lactate/malate dehydrogenase N-terminal" evidence="12">
    <location>
        <begin position="6"/>
        <end position="146"/>
    </location>
</feature>
<dbReference type="PROSITE" id="PS00068">
    <property type="entry name" value="MDH"/>
    <property type="match status" value="1"/>
</dbReference>
<dbReference type="Pfam" id="PF00056">
    <property type="entry name" value="Ldh_1_N"/>
    <property type="match status" value="1"/>
</dbReference>
<dbReference type="SUPFAM" id="SSF56327">
    <property type="entry name" value="LDH C-terminal domain-like"/>
    <property type="match status" value="1"/>
</dbReference>
<dbReference type="AlphaFoldDB" id="A6DLK9"/>
<protein>
    <recommendedName>
        <fullName evidence="2 7">Malate dehydrogenase</fullName>
        <ecNumber evidence="2 7">1.1.1.37</ecNumber>
    </recommendedName>
</protein>
<feature type="active site" description="Proton acceptor" evidence="7 8">
    <location>
        <position position="187"/>
    </location>
</feature>
<dbReference type="InterPro" id="IPR001252">
    <property type="entry name" value="Malate_DH_AS"/>
</dbReference>
<feature type="domain" description="Lactate/malate dehydrogenase C-terminal" evidence="13">
    <location>
        <begin position="156"/>
        <end position="320"/>
    </location>
</feature>
<gene>
    <name evidence="7" type="primary">mdh</name>
    <name evidence="14" type="ORF">LNTAR_05111</name>
</gene>
<organism evidence="14 15">
    <name type="scientific">Lentisphaera araneosa HTCC2155</name>
    <dbReference type="NCBI Taxonomy" id="313628"/>
    <lineage>
        <taxon>Bacteria</taxon>
        <taxon>Pseudomonadati</taxon>
        <taxon>Lentisphaerota</taxon>
        <taxon>Lentisphaeria</taxon>
        <taxon>Lentisphaerales</taxon>
        <taxon>Lentisphaeraceae</taxon>
        <taxon>Lentisphaera</taxon>
    </lineage>
</organism>
<dbReference type="EMBL" id="ABCK01000009">
    <property type="protein sequence ID" value="EDM27464.1"/>
    <property type="molecule type" value="Genomic_DNA"/>
</dbReference>
<dbReference type="Pfam" id="PF02866">
    <property type="entry name" value="Ldh_1_C"/>
    <property type="match status" value="1"/>
</dbReference>
<evidence type="ECO:0000256" key="6">
    <source>
        <dbReference type="ARBA" id="ARBA00048313"/>
    </source>
</evidence>
<dbReference type="Gene3D" id="3.40.50.720">
    <property type="entry name" value="NAD(P)-binding Rossmann-like Domain"/>
    <property type="match status" value="1"/>
</dbReference>
<dbReference type="SUPFAM" id="SSF51735">
    <property type="entry name" value="NAD(P)-binding Rossmann-fold domains"/>
    <property type="match status" value="1"/>
</dbReference>
<evidence type="ECO:0000256" key="3">
    <source>
        <dbReference type="ARBA" id="ARBA00022532"/>
    </source>
</evidence>
<evidence type="ECO:0000313" key="15">
    <source>
        <dbReference type="Proteomes" id="UP000004947"/>
    </source>
</evidence>
<dbReference type="GO" id="GO:0006108">
    <property type="term" value="P:malate metabolic process"/>
    <property type="evidence" value="ECO:0007669"/>
    <property type="project" value="InterPro"/>
</dbReference>
<comment type="function">
    <text evidence="7">Catalyzes the reversible oxidation of malate to oxaloacetate.</text>
</comment>
<sequence>MSKTIRVCVTGAAGQIDYSLLFRIASGEMFGPEQKVALNLLEITPALDALKGVAMELDDCAFPLLEEIVMTDDVNVAMKDVNWALLVGSKPRGPGMERGDLIKENGPIFTSTGKAINDHAADDVRVVVVGNPCNTNCLIAMHNAPDVPRDRFHAMTRLDENRAKSQLAQKAGVAVTEVKNMVIWGNHSATQVPDYKNATISGKPAADVIGDLAYLQSEFTSTVAKRGAAIIAARGKSSAASAANGLIDHVKSLLTPTPEGEVFSSCVCSDGNPYGIPEGLIFSFPCRSNGDGTYEIVPGFELDSHLTDGVAKTVAELEGEREVIKGLLG</sequence>
<evidence type="ECO:0000256" key="2">
    <source>
        <dbReference type="ARBA" id="ARBA00012995"/>
    </source>
</evidence>
<evidence type="ECO:0000256" key="7">
    <source>
        <dbReference type="HAMAP-Rule" id="MF_01517"/>
    </source>
</evidence>
<comment type="catalytic activity">
    <reaction evidence="6 7 11">
        <text>(S)-malate + NAD(+) = oxaloacetate + NADH + H(+)</text>
        <dbReference type="Rhea" id="RHEA:21432"/>
        <dbReference type="ChEBI" id="CHEBI:15378"/>
        <dbReference type="ChEBI" id="CHEBI:15589"/>
        <dbReference type="ChEBI" id="CHEBI:16452"/>
        <dbReference type="ChEBI" id="CHEBI:57540"/>
        <dbReference type="ChEBI" id="CHEBI:57945"/>
        <dbReference type="EC" id="1.1.1.37"/>
    </reaction>
</comment>
<dbReference type="InterPro" id="IPR001236">
    <property type="entry name" value="Lactate/malate_DH_N"/>
</dbReference>
<dbReference type="OrthoDB" id="9802969at2"/>
<dbReference type="InterPro" id="IPR010945">
    <property type="entry name" value="Malate_DH_type2"/>
</dbReference>
<dbReference type="STRING" id="313628.LNTAR_05111"/>
<feature type="binding site" evidence="7 9">
    <location>
        <position position="131"/>
    </location>
    <ligand>
        <name>substrate</name>
    </ligand>
</feature>
<feature type="binding site" evidence="7 10">
    <location>
        <begin position="129"/>
        <end position="131"/>
    </location>
    <ligand>
        <name>NAD(+)</name>
        <dbReference type="ChEBI" id="CHEBI:57540"/>
    </ligand>
</feature>
<dbReference type="CDD" id="cd01338">
    <property type="entry name" value="MDH_chloroplast-like"/>
    <property type="match status" value="1"/>
</dbReference>
<dbReference type="PIRSF" id="PIRSF000102">
    <property type="entry name" value="Lac_mal_DH"/>
    <property type="match status" value="1"/>
</dbReference>
<evidence type="ECO:0000256" key="1">
    <source>
        <dbReference type="ARBA" id="ARBA00009613"/>
    </source>
</evidence>
<evidence type="ECO:0000256" key="4">
    <source>
        <dbReference type="ARBA" id="ARBA00023002"/>
    </source>
</evidence>
<dbReference type="GO" id="GO:0030060">
    <property type="term" value="F:L-malate dehydrogenase (NAD+) activity"/>
    <property type="evidence" value="ECO:0007669"/>
    <property type="project" value="UniProtKB-UniRule"/>
</dbReference>
<evidence type="ECO:0000256" key="5">
    <source>
        <dbReference type="ARBA" id="ARBA00023027"/>
    </source>
</evidence>
<comment type="caution">
    <text evidence="7">Lacks conserved residue(s) required for the propagation of feature annotation.</text>
</comment>
<feature type="binding site" evidence="7 9">
    <location>
        <position position="92"/>
    </location>
    <ligand>
        <name>substrate</name>
    </ligand>
</feature>
<evidence type="ECO:0000256" key="10">
    <source>
        <dbReference type="PIRSR" id="PIRSR000102-3"/>
    </source>
</evidence>
<feature type="binding site" evidence="7 9">
    <location>
        <position position="98"/>
    </location>
    <ligand>
        <name>substrate</name>
    </ligand>
</feature>
<dbReference type="GO" id="GO:0006099">
    <property type="term" value="P:tricarboxylic acid cycle"/>
    <property type="evidence" value="ECO:0007669"/>
    <property type="project" value="UniProtKB-UniRule"/>
</dbReference>
<evidence type="ECO:0000256" key="9">
    <source>
        <dbReference type="PIRSR" id="PIRSR000102-2"/>
    </source>
</evidence>
<evidence type="ECO:0000259" key="12">
    <source>
        <dbReference type="Pfam" id="PF00056"/>
    </source>
</evidence>
<reference evidence="14 15" key="1">
    <citation type="journal article" date="2010" name="J. Bacteriol.">
        <title>Genome sequence of Lentisphaera araneosa HTCC2155T, the type species of the order Lentisphaerales in the phylum Lentisphaerae.</title>
        <authorList>
            <person name="Thrash J.C."/>
            <person name="Cho J.C."/>
            <person name="Vergin K.L."/>
            <person name="Morris R.M."/>
            <person name="Giovannoni S.J."/>
        </authorList>
    </citation>
    <scope>NUCLEOTIDE SEQUENCE [LARGE SCALE GENOMIC DNA]</scope>
    <source>
        <strain evidence="14 15">HTCC2155</strain>
    </source>
</reference>
<dbReference type="InterPro" id="IPR022383">
    <property type="entry name" value="Lactate/malate_DH_C"/>
</dbReference>
<dbReference type="HAMAP" id="MF_01517">
    <property type="entry name" value="Malate_dehydrog_2"/>
    <property type="match status" value="1"/>
</dbReference>
<evidence type="ECO:0000256" key="8">
    <source>
        <dbReference type="PIRSR" id="PIRSR000102-1"/>
    </source>
</evidence>
<dbReference type="EC" id="1.1.1.37" evidence="2 7"/>
<keyword evidence="3 7" id="KW-0816">Tricarboxylic acid cycle</keyword>
<dbReference type="InterPro" id="IPR015955">
    <property type="entry name" value="Lactate_DH/Glyco_Ohase_4_C"/>
</dbReference>
<dbReference type="FunFam" id="3.40.50.720:FF:000010">
    <property type="entry name" value="Malate dehydrogenase"/>
    <property type="match status" value="1"/>
</dbReference>
<dbReference type="FunFam" id="3.90.110.10:FF:000002">
    <property type="entry name" value="Malate dehydrogenase"/>
    <property type="match status" value="1"/>
</dbReference>
<accession>A6DLK9</accession>
<dbReference type="NCBIfam" id="NF003916">
    <property type="entry name" value="PRK05442.1"/>
    <property type="match status" value="1"/>
</dbReference>
<name>A6DLK9_9BACT</name>
<dbReference type="NCBIfam" id="TIGR01759">
    <property type="entry name" value="MalateDH-SF1"/>
    <property type="match status" value="1"/>
</dbReference>
<dbReference type="Proteomes" id="UP000004947">
    <property type="component" value="Unassembled WGS sequence"/>
</dbReference>
<comment type="caution">
    <text evidence="14">The sequence shown here is derived from an EMBL/GenBank/DDBJ whole genome shotgun (WGS) entry which is preliminary data.</text>
</comment>
<evidence type="ECO:0000256" key="11">
    <source>
        <dbReference type="RuleBase" id="RU000422"/>
    </source>
</evidence>
<keyword evidence="5 7" id="KW-0520">NAD</keyword>
<dbReference type="PANTHER" id="PTHR23382">
    <property type="entry name" value="MALATE DEHYDROGENASE"/>
    <property type="match status" value="1"/>
</dbReference>
<feature type="binding site" evidence="7 10">
    <location>
        <position position="105"/>
    </location>
    <ligand>
        <name>NAD(+)</name>
        <dbReference type="ChEBI" id="CHEBI:57540"/>
    </ligand>
</feature>